<dbReference type="PANTHER" id="PTHR43162:SF1">
    <property type="entry name" value="PRESTALK A DIFFERENTIATION PROTEIN A"/>
    <property type="match status" value="1"/>
</dbReference>
<protein>
    <recommendedName>
        <fullName evidence="1">NmrA-like domain-containing protein</fullName>
    </recommendedName>
</protein>
<dbReference type="SUPFAM" id="SSF51735">
    <property type="entry name" value="NAD(P)-binding Rossmann-fold domains"/>
    <property type="match status" value="1"/>
</dbReference>
<organism evidence="2 3">
    <name type="scientific">Brevibacterium aurantiacum</name>
    <dbReference type="NCBI Taxonomy" id="273384"/>
    <lineage>
        <taxon>Bacteria</taxon>
        <taxon>Bacillati</taxon>
        <taxon>Actinomycetota</taxon>
        <taxon>Actinomycetes</taxon>
        <taxon>Micrococcales</taxon>
        <taxon>Brevibacteriaceae</taxon>
        <taxon>Brevibacterium</taxon>
    </lineage>
</organism>
<comment type="caution">
    <text evidence="2">The sequence shown here is derived from an EMBL/GenBank/DDBJ whole genome shotgun (WGS) entry which is preliminary data.</text>
</comment>
<dbReference type="PANTHER" id="PTHR43162">
    <property type="match status" value="1"/>
</dbReference>
<evidence type="ECO:0000259" key="1">
    <source>
        <dbReference type="Pfam" id="PF05368"/>
    </source>
</evidence>
<sequence length="292" mass="31137">MNKETKVSTDAAAGVTVAVAGARGKTGRAIVSALAARGVPAVPVGRGEMADLGAVLKGCRAAYLMAPNLHPNELDFISVLLGACREAGVERVVYHSVAAPHAPDMPHHVAKAAAEDLVRRSGLQWSILQPCAYIDNLLPGLREQKPHIAVPYNVDTRFGLISLADVGEVAAEVLLDEAHIGATYELGGPELLTVRDVAAAAEQVLGRTVELEVSTPKRWSLAHRNSVADSTSDTSFDLREIEWLEAMFSYYDNHGLSCGALPAQAILSRPTRSVQEVLRTELSQLETFTNGS</sequence>
<evidence type="ECO:0000313" key="3">
    <source>
        <dbReference type="Proteomes" id="UP000218620"/>
    </source>
</evidence>
<feature type="domain" description="NmrA-like" evidence="1">
    <location>
        <begin position="52"/>
        <end position="216"/>
    </location>
</feature>
<dbReference type="Gene3D" id="3.40.50.720">
    <property type="entry name" value="NAD(P)-binding Rossmann-like Domain"/>
    <property type="match status" value="1"/>
</dbReference>
<dbReference type="Proteomes" id="UP000218620">
    <property type="component" value="Unassembled WGS sequence"/>
</dbReference>
<proteinExistence type="predicted"/>
<dbReference type="EMBL" id="NRGQ01000012">
    <property type="protein sequence ID" value="PCC42825.1"/>
    <property type="molecule type" value="Genomic_DNA"/>
</dbReference>
<gene>
    <name evidence="2" type="ORF">CIK65_10460</name>
</gene>
<accession>A0A2A3YUH3</accession>
<name>A0A2A3YUH3_BREAU</name>
<dbReference type="AlphaFoldDB" id="A0A2A3YUH3"/>
<dbReference type="InterPro" id="IPR008030">
    <property type="entry name" value="NmrA-like"/>
</dbReference>
<dbReference type="RefSeq" id="WP_096178256.1">
    <property type="nucleotide sequence ID" value="NZ_CP025332.1"/>
</dbReference>
<dbReference type="Pfam" id="PF05368">
    <property type="entry name" value="NmrA"/>
    <property type="match status" value="1"/>
</dbReference>
<evidence type="ECO:0000313" key="2">
    <source>
        <dbReference type="EMBL" id="PCC42825.1"/>
    </source>
</evidence>
<reference evidence="2 3" key="1">
    <citation type="journal article" date="2017" name="Elife">
        <title>Extensive horizontal gene transfer in cheese-associated bacteria.</title>
        <authorList>
            <person name="Bonham K.S."/>
            <person name="Wolfe B.E."/>
            <person name="Dutton R.J."/>
        </authorList>
    </citation>
    <scope>NUCLEOTIDE SEQUENCE [LARGE SCALE GENOMIC DNA]</scope>
    <source>
        <strain evidence="2 3">962_8</strain>
    </source>
</reference>
<dbReference type="InterPro" id="IPR051604">
    <property type="entry name" value="Ergot_Alk_Oxidoreductase"/>
</dbReference>
<dbReference type="InterPro" id="IPR036291">
    <property type="entry name" value="NAD(P)-bd_dom_sf"/>
</dbReference>